<dbReference type="SUPFAM" id="SSF53474">
    <property type="entry name" value="alpha/beta-Hydrolases"/>
    <property type="match status" value="1"/>
</dbReference>
<protein>
    <submittedName>
        <fullName evidence="5">Serine aminopeptidase S33 family</fullName>
    </submittedName>
</protein>
<comment type="caution">
    <text evidence="5">The sequence shown here is derived from an EMBL/GenBank/DDBJ whole genome shotgun (WGS) entry which is preliminary data.</text>
</comment>
<feature type="transmembrane region" description="Helical" evidence="3">
    <location>
        <begin position="36"/>
        <end position="57"/>
    </location>
</feature>
<keyword evidence="3" id="KW-1133">Transmembrane helix</keyword>
<feature type="transmembrane region" description="Helical" evidence="3">
    <location>
        <begin position="12"/>
        <end position="30"/>
    </location>
</feature>
<feature type="transmembrane region" description="Helical" evidence="3">
    <location>
        <begin position="62"/>
        <end position="84"/>
    </location>
</feature>
<dbReference type="InterPro" id="IPR050261">
    <property type="entry name" value="FrsA_esterase"/>
</dbReference>
<organism evidence="5 6">
    <name type="scientific">Paractinoplanes brasiliensis</name>
    <dbReference type="NCBI Taxonomy" id="52695"/>
    <lineage>
        <taxon>Bacteria</taxon>
        <taxon>Bacillati</taxon>
        <taxon>Actinomycetota</taxon>
        <taxon>Actinomycetes</taxon>
        <taxon>Micromonosporales</taxon>
        <taxon>Micromonosporaceae</taxon>
        <taxon>Paractinoplanes</taxon>
    </lineage>
</organism>
<dbReference type="PANTHER" id="PTHR22946">
    <property type="entry name" value="DIENELACTONE HYDROLASE DOMAIN-CONTAINING PROTEIN-RELATED"/>
    <property type="match status" value="1"/>
</dbReference>
<dbReference type="GO" id="GO:0004177">
    <property type="term" value="F:aminopeptidase activity"/>
    <property type="evidence" value="ECO:0007669"/>
    <property type="project" value="UniProtKB-KW"/>
</dbReference>
<dbReference type="EMBL" id="SNWR01000001">
    <property type="protein sequence ID" value="TDO36726.1"/>
    <property type="molecule type" value="Genomic_DNA"/>
</dbReference>
<evidence type="ECO:0000313" key="5">
    <source>
        <dbReference type="EMBL" id="TDO36726.1"/>
    </source>
</evidence>
<dbReference type="RefSeq" id="WP_133871440.1">
    <property type="nucleotide sequence ID" value="NZ_BOMD01000101.1"/>
</dbReference>
<evidence type="ECO:0000256" key="1">
    <source>
        <dbReference type="ARBA" id="ARBA00022801"/>
    </source>
</evidence>
<dbReference type="Proteomes" id="UP000294901">
    <property type="component" value="Unassembled WGS sequence"/>
</dbReference>
<keyword evidence="3" id="KW-0472">Membrane</keyword>
<feature type="domain" description="AB hydrolase-1" evidence="4">
    <location>
        <begin position="196"/>
        <end position="399"/>
    </location>
</feature>
<evidence type="ECO:0000256" key="3">
    <source>
        <dbReference type="SAM" id="Phobius"/>
    </source>
</evidence>
<dbReference type="AlphaFoldDB" id="A0A4R6JPJ6"/>
<proteinExistence type="inferred from homology"/>
<evidence type="ECO:0000259" key="4">
    <source>
        <dbReference type="Pfam" id="PF12697"/>
    </source>
</evidence>
<comment type="similarity">
    <text evidence="2">Belongs to the AB hydrolase superfamily. FUS2 hydrolase family.</text>
</comment>
<name>A0A4R6JPJ6_9ACTN</name>
<keyword evidence="3" id="KW-0812">Transmembrane</keyword>
<dbReference type="InterPro" id="IPR029058">
    <property type="entry name" value="AB_hydrolase_fold"/>
</dbReference>
<keyword evidence="1" id="KW-0378">Hydrolase</keyword>
<dbReference type="Gene3D" id="3.40.50.1820">
    <property type="entry name" value="alpha/beta hydrolase"/>
    <property type="match status" value="1"/>
</dbReference>
<dbReference type="GO" id="GO:0052689">
    <property type="term" value="F:carboxylic ester hydrolase activity"/>
    <property type="evidence" value="ECO:0007669"/>
    <property type="project" value="UniProtKB-ARBA"/>
</dbReference>
<dbReference type="OrthoDB" id="9796609at2"/>
<reference evidence="5 6" key="1">
    <citation type="submission" date="2019-03" db="EMBL/GenBank/DDBJ databases">
        <title>Sequencing the genomes of 1000 actinobacteria strains.</title>
        <authorList>
            <person name="Klenk H.-P."/>
        </authorList>
    </citation>
    <scope>NUCLEOTIDE SEQUENCE [LARGE SCALE GENOMIC DNA]</scope>
    <source>
        <strain evidence="5 6">DSM 43805</strain>
    </source>
</reference>
<dbReference type="InterPro" id="IPR000073">
    <property type="entry name" value="AB_hydrolase_1"/>
</dbReference>
<keyword evidence="6" id="KW-1185">Reference proteome</keyword>
<keyword evidence="5" id="KW-0645">Protease</keyword>
<feature type="transmembrane region" description="Helical" evidence="3">
    <location>
        <begin position="130"/>
        <end position="149"/>
    </location>
</feature>
<dbReference type="Pfam" id="PF12697">
    <property type="entry name" value="Abhydrolase_6"/>
    <property type="match status" value="1"/>
</dbReference>
<evidence type="ECO:0000313" key="6">
    <source>
        <dbReference type="Proteomes" id="UP000294901"/>
    </source>
</evidence>
<feature type="transmembrane region" description="Helical" evidence="3">
    <location>
        <begin position="96"/>
        <end position="118"/>
    </location>
</feature>
<evidence type="ECO:0000256" key="2">
    <source>
        <dbReference type="ARBA" id="ARBA00038115"/>
    </source>
</evidence>
<gene>
    <name evidence="5" type="ORF">C8E87_0308</name>
</gene>
<sequence length="420" mass="42896">MITVKRVEAFRAAPAGLVLAAGAAAGFLTGRDGSPGWQVTRVALVLLLTAAAAYGVLRRRPWVRAAVAVAVGLPAVAGGAGIALPHLGKSGLTAAATAGCIALAAGVALLGYGAVGLVTSTRRRWRVGTAGVLLAVTAVGLFCGIQAVASTNVPRTGIGAATPADRGFPYEEVTFRTPDGVDLRGWYVPGADRGTVILLHGAGSTRTDVLDHAAVLAAGGYGVLLFDARGHGASGGRAMDFGWYGDEDVAGAVAYLQGRRDVDRDRIAAVGLSMGGEEAVGAAAASPGLRAVVAEGVTSRVSADWAFLSDAYGFRGRIQQHVNGLTTALTDLLTAAEPPIALRAAAAAAAPRPILLIAAGDRPDEVHAARHLQRAGAHVQIWPAPDTGHTRALHTRPGEWRQRVTAFLDAAFAEHAGRGR</sequence>
<dbReference type="PANTHER" id="PTHR22946:SF9">
    <property type="entry name" value="POLYKETIDE TRANSFERASE AF380"/>
    <property type="match status" value="1"/>
</dbReference>
<keyword evidence="5" id="KW-0031">Aminopeptidase</keyword>
<accession>A0A4R6JPJ6</accession>